<dbReference type="Proteomes" id="UP001228113">
    <property type="component" value="Chromosome"/>
</dbReference>
<keyword evidence="4" id="KW-1185">Reference proteome</keyword>
<feature type="domain" description="Response regulatory" evidence="2">
    <location>
        <begin position="24"/>
        <end position="135"/>
    </location>
</feature>
<evidence type="ECO:0000259" key="2">
    <source>
        <dbReference type="PROSITE" id="PS50110"/>
    </source>
</evidence>
<dbReference type="Gene3D" id="3.40.50.2300">
    <property type="match status" value="1"/>
</dbReference>
<organism evidence="3 4">
    <name type="scientific">Mesoterricola sediminis</name>
    <dbReference type="NCBI Taxonomy" id="2927980"/>
    <lineage>
        <taxon>Bacteria</taxon>
        <taxon>Pseudomonadati</taxon>
        <taxon>Acidobacteriota</taxon>
        <taxon>Holophagae</taxon>
        <taxon>Holophagales</taxon>
        <taxon>Holophagaceae</taxon>
        <taxon>Mesoterricola</taxon>
    </lineage>
</organism>
<dbReference type="InterPro" id="IPR001789">
    <property type="entry name" value="Sig_transdc_resp-reg_receiver"/>
</dbReference>
<dbReference type="PROSITE" id="PS50110">
    <property type="entry name" value="RESPONSE_REGULATORY"/>
    <property type="match status" value="1"/>
</dbReference>
<dbReference type="GO" id="GO:0000160">
    <property type="term" value="P:phosphorelay signal transduction system"/>
    <property type="evidence" value="ECO:0007669"/>
    <property type="project" value="InterPro"/>
</dbReference>
<gene>
    <name evidence="3" type="ORF">METESE_18150</name>
</gene>
<comment type="caution">
    <text evidence="1">Lacks conserved residue(s) required for the propagation of feature annotation.</text>
</comment>
<reference evidence="3" key="1">
    <citation type="journal article" date="2023" name="Int. J. Syst. Evol. Microbiol.">
        <title>Mesoterricola silvestris gen. nov., sp. nov., Mesoterricola sediminis sp. nov., Geothrix oryzae sp. nov., Geothrix edaphica sp. nov., Geothrix rubra sp. nov., and Geothrix limicola sp. nov., six novel members of Acidobacteriota isolated from soils.</title>
        <authorList>
            <person name="Itoh H."/>
            <person name="Sugisawa Y."/>
            <person name="Mise K."/>
            <person name="Xu Z."/>
            <person name="Kuniyasu M."/>
            <person name="Ushijima N."/>
            <person name="Kawano K."/>
            <person name="Kobayashi E."/>
            <person name="Shiratori Y."/>
            <person name="Masuda Y."/>
            <person name="Senoo K."/>
        </authorList>
    </citation>
    <scope>NUCLEOTIDE SEQUENCE</scope>
    <source>
        <strain evidence="3">W786</strain>
    </source>
</reference>
<name>A0AA48GSM8_9BACT</name>
<dbReference type="SUPFAM" id="SSF52172">
    <property type="entry name" value="CheY-like"/>
    <property type="match status" value="1"/>
</dbReference>
<dbReference type="KEGG" id="msea:METESE_18150"/>
<proteinExistence type="predicted"/>
<sequence>MALIPTRRLIQRSTRFDAVPQGPRVLFVDGEPALCDLTVAVLEALGHPCEAFSDPGSALGWLGARPGRVDLVLAGADPEGLAFAADVARLRGDLPVILCVAPGIEPTLPLPANVAGLLPLPLDGTGLGPALRAALAQARPARPDYGFPPLRREA</sequence>
<dbReference type="InterPro" id="IPR011006">
    <property type="entry name" value="CheY-like_superfamily"/>
</dbReference>
<evidence type="ECO:0000256" key="1">
    <source>
        <dbReference type="PROSITE-ProRule" id="PRU00169"/>
    </source>
</evidence>
<dbReference type="EMBL" id="AP027081">
    <property type="protein sequence ID" value="BDU76857.1"/>
    <property type="molecule type" value="Genomic_DNA"/>
</dbReference>
<dbReference type="AlphaFoldDB" id="A0AA48GSM8"/>
<accession>A0AA48GSM8</accession>
<evidence type="ECO:0000313" key="3">
    <source>
        <dbReference type="EMBL" id="BDU76857.1"/>
    </source>
</evidence>
<evidence type="ECO:0000313" key="4">
    <source>
        <dbReference type="Proteomes" id="UP001228113"/>
    </source>
</evidence>
<dbReference type="RefSeq" id="WP_243332464.1">
    <property type="nucleotide sequence ID" value="NZ_AP027081.1"/>
</dbReference>
<protein>
    <recommendedName>
        <fullName evidence="2">Response regulatory domain-containing protein</fullName>
    </recommendedName>
</protein>